<dbReference type="GO" id="GO:0042597">
    <property type="term" value="C:periplasmic space"/>
    <property type="evidence" value="ECO:0007669"/>
    <property type="project" value="UniProtKB-SubCell"/>
</dbReference>
<feature type="binding site" description="covalent" evidence="8">
    <location>
        <position position="85"/>
    </location>
    <ligand>
        <name>heme c</name>
        <dbReference type="ChEBI" id="CHEBI:61717"/>
        <label>1</label>
    </ligand>
</feature>
<name>A0A401J396_SPHXE</name>
<dbReference type="Proteomes" id="UP000290975">
    <property type="component" value="Unassembled WGS sequence"/>
</dbReference>
<dbReference type="GO" id="GO:0020037">
    <property type="term" value="F:heme binding"/>
    <property type="evidence" value="ECO:0007669"/>
    <property type="project" value="InterPro"/>
</dbReference>
<feature type="binding site" description="covalent" evidence="8">
    <location>
        <position position="242"/>
    </location>
    <ligand>
        <name>heme c</name>
        <dbReference type="ChEBI" id="CHEBI:61717"/>
        <label>2</label>
    </ligand>
</feature>
<sequence length="397" mass="43792">MRFSTISLLLSGLLLAFSVAHAEQRRGSALLPIDAMVPSKYDFGLPSWAPKPLEPASNPTTPAKVELGRYLFYDTRLSRDGSKSCASCHEQARSFTDGLARSPGVTGDLTHRNAMSLANVAYFPVLTWSNPLLKHLEQQALVPLLGQEPVELGLAGKDEEVIRRFSEEPIYRRLFAKAFPEVRGQISMATIVRALSAFERTIISVRSPYDRYRYEGDVGAVSDAVIRGEALFFSERAECHHCHNGLNFSDTVLHERNRAGEVAFHNTGLYNLDGKGAYPADNTGIMEITGRPEDMGRFRAPSLRNVAVTGSYMHDGSIETLDGVLDHYAAGGRTIKTGPYAGVGHDNPLKSSFVPGFTLTAGERADLLAFLNSLTDEQFLRDPRFSNPWLTAKDKRR</sequence>
<keyword evidence="3 9" id="KW-0479">Metal-binding</keyword>
<dbReference type="PANTHER" id="PTHR30600">
    <property type="entry name" value="CYTOCHROME C PEROXIDASE-RELATED"/>
    <property type="match status" value="1"/>
</dbReference>
<evidence type="ECO:0000256" key="7">
    <source>
        <dbReference type="ARBA" id="ARBA00023004"/>
    </source>
</evidence>
<dbReference type="RefSeq" id="WP_130752914.1">
    <property type="nucleotide sequence ID" value="NZ_BBQY01000014.1"/>
</dbReference>
<dbReference type="Pfam" id="PF03150">
    <property type="entry name" value="CCP_MauG"/>
    <property type="match status" value="1"/>
</dbReference>
<dbReference type="InterPro" id="IPR026259">
    <property type="entry name" value="MauG/Cytc_peroxidase"/>
</dbReference>
<comment type="caution">
    <text evidence="12">The sequence shown here is derived from an EMBL/GenBank/DDBJ whole genome shotgun (WGS) entry which is preliminary data.</text>
</comment>
<accession>A0A401J396</accession>
<dbReference type="NCBIfam" id="TIGR04039">
    <property type="entry name" value="MXAN_0977_Heme2"/>
    <property type="match status" value="1"/>
</dbReference>
<keyword evidence="2 8" id="KW-0349">Heme</keyword>
<keyword evidence="6" id="KW-0560">Oxidoreductase</keyword>
<dbReference type="InterPro" id="IPR051395">
    <property type="entry name" value="Cytochrome_c_Peroxidase/MauG"/>
</dbReference>
<keyword evidence="12" id="KW-0575">Peroxidase</keyword>
<dbReference type="InterPro" id="IPR023929">
    <property type="entry name" value="MbnH-like"/>
</dbReference>
<dbReference type="InterPro" id="IPR004852">
    <property type="entry name" value="Di-haem_cyt_c_peroxidsae"/>
</dbReference>
<dbReference type="GO" id="GO:0046872">
    <property type="term" value="F:metal ion binding"/>
    <property type="evidence" value="ECO:0007669"/>
    <property type="project" value="UniProtKB-KW"/>
</dbReference>
<organism evidence="12 13">
    <name type="scientific">Sphingobium xenophagum</name>
    <dbReference type="NCBI Taxonomy" id="121428"/>
    <lineage>
        <taxon>Bacteria</taxon>
        <taxon>Pseudomonadati</taxon>
        <taxon>Pseudomonadota</taxon>
        <taxon>Alphaproteobacteria</taxon>
        <taxon>Sphingomonadales</taxon>
        <taxon>Sphingomonadaceae</taxon>
        <taxon>Sphingobium</taxon>
    </lineage>
</organism>
<dbReference type="SUPFAM" id="SSF46626">
    <property type="entry name" value="Cytochrome c"/>
    <property type="match status" value="2"/>
</dbReference>
<comment type="PTM">
    <text evidence="8">Binds 2 heme groups per subunit.</text>
</comment>
<evidence type="ECO:0000256" key="9">
    <source>
        <dbReference type="PIRSR" id="PIRSR000294-2"/>
    </source>
</evidence>
<proteinExistence type="predicted"/>
<dbReference type="GO" id="GO:0009055">
    <property type="term" value="F:electron transfer activity"/>
    <property type="evidence" value="ECO:0007669"/>
    <property type="project" value="InterPro"/>
</dbReference>
<evidence type="ECO:0000259" key="11">
    <source>
        <dbReference type="PROSITE" id="PS51007"/>
    </source>
</evidence>
<evidence type="ECO:0000256" key="2">
    <source>
        <dbReference type="ARBA" id="ARBA00022617"/>
    </source>
</evidence>
<evidence type="ECO:0000313" key="12">
    <source>
        <dbReference type="EMBL" id="GBH31098.1"/>
    </source>
</evidence>
<dbReference type="PANTHER" id="PTHR30600:SF14">
    <property type="entry name" value="CYTOCHROME C PEROXIDASE"/>
    <property type="match status" value="1"/>
</dbReference>
<evidence type="ECO:0000256" key="5">
    <source>
        <dbReference type="ARBA" id="ARBA00022764"/>
    </source>
</evidence>
<dbReference type="InterPro" id="IPR009056">
    <property type="entry name" value="Cyt_c-like_dom"/>
</dbReference>
<dbReference type="InterPro" id="IPR036909">
    <property type="entry name" value="Cyt_c-like_dom_sf"/>
</dbReference>
<dbReference type="PIRSF" id="PIRSF000294">
    <property type="entry name" value="Cytochrome-c_peroxidase"/>
    <property type="match status" value="1"/>
</dbReference>
<dbReference type="Gene3D" id="1.10.760.10">
    <property type="entry name" value="Cytochrome c-like domain"/>
    <property type="match status" value="2"/>
</dbReference>
<protein>
    <submittedName>
        <fullName evidence="12">Cytochrome c peroxidase</fullName>
    </submittedName>
</protein>
<dbReference type="GO" id="GO:0004130">
    <property type="term" value="F:cytochrome-c peroxidase activity"/>
    <property type="evidence" value="ECO:0007669"/>
    <property type="project" value="TreeGrafter"/>
</dbReference>
<feature type="domain" description="Cytochrome c" evidence="11">
    <location>
        <begin position="63"/>
        <end position="149"/>
    </location>
</feature>
<reference evidence="12 13" key="1">
    <citation type="submission" date="2014-12" db="EMBL/GenBank/DDBJ databases">
        <title>Whole genome sequencing of Sphingobium xenophagum OW59.</title>
        <authorList>
            <person name="Ohta Y."/>
            <person name="Nishi S."/>
            <person name="Hatada Y."/>
        </authorList>
    </citation>
    <scope>NUCLEOTIDE SEQUENCE [LARGE SCALE GENOMIC DNA]</scope>
    <source>
        <strain evidence="12 13">OW59</strain>
    </source>
</reference>
<feature type="signal peptide" evidence="10">
    <location>
        <begin position="1"/>
        <end position="22"/>
    </location>
</feature>
<evidence type="ECO:0000256" key="10">
    <source>
        <dbReference type="SAM" id="SignalP"/>
    </source>
</evidence>
<keyword evidence="13" id="KW-1185">Reference proteome</keyword>
<feature type="binding site" description="axial binding residue" evidence="9">
    <location>
        <position position="243"/>
    </location>
    <ligand>
        <name>heme c</name>
        <dbReference type="ChEBI" id="CHEBI:61717"/>
        <label>2</label>
    </ligand>
    <ligandPart>
        <name>Fe</name>
        <dbReference type="ChEBI" id="CHEBI:18248"/>
    </ligandPart>
</feature>
<dbReference type="PROSITE" id="PS51007">
    <property type="entry name" value="CYTC"/>
    <property type="match status" value="2"/>
</dbReference>
<evidence type="ECO:0000256" key="3">
    <source>
        <dbReference type="ARBA" id="ARBA00022723"/>
    </source>
</evidence>
<feature type="binding site" description="axial binding residue" evidence="9">
    <location>
        <position position="89"/>
    </location>
    <ligand>
        <name>heme c</name>
        <dbReference type="ChEBI" id="CHEBI:61717"/>
        <label>1</label>
    </ligand>
    <ligandPart>
        <name>Fe</name>
        <dbReference type="ChEBI" id="CHEBI:18248"/>
    </ligandPart>
</feature>
<evidence type="ECO:0000256" key="1">
    <source>
        <dbReference type="ARBA" id="ARBA00004418"/>
    </source>
</evidence>
<evidence type="ECO:0000313" key="13">
    <source>
        <dbReference type="Proteomes" id="UP000290975"/>
    </source>
</evidence>
<evidence type="ECO:0000256" key="6">
    <source>
        <dbReference type="ARBA" id="ARBA00023002"/>
    </source>
</evidence>
<dbReference type="AlphaFoldDB" id="A0A401J396"/>
<evidence type="ECO:0000256" key="4">
    <source>
        <dbReference type="ARBA" id="ARBA00022729"/>
    </source>
</evidence>
<feature type="domain" description="Cytochrome c" evidence="11">
    <location>
        <begin position="223"/>
        <end position="375"/>
    </location>
</feature>
<feature type="binding site" description="covalent" evidence="8">
    <location>
        <position position="239"/>
    </location>
    <ligand>
        <name>heme c</name>
        <dbReference type="ChEBI" id="CHEBI:61717"/>
        <label>2</label>
    </ligand>
</feature>
<comment type="subcellular location">
    <subcellularLocation>
        <location evidence="1">Periplasm</location>
    </subcellularLocation>
</comment>
<gene>
    <name evidence="12" type="ORF">MBESOW_P2359</name>
</gene>
<feature type="binding site" description="covalent" evidence="8">
    <location>
        <position position="88"/>
    </location>
    <ligand>
        <name>heme c</name>
        <dbReference type="ChEBI" id="CHEBI:61717"/>
        <label>1</label>
    </ligand>
</feature>
<comment type="cofactor">
    <cofactor evidence="8">
        <name>heme</name>
        <dbReference type="ChEBI" id="CHEBI:30413"/>
    </cofactor>
    <text evidence="8">Binds 2 heme groups.</text>
</comment>
<feature type="chain" id="PRO_5019481137" evidence="10">
    <location>
        <begin position="23"/>
        <end position="397"/>
    </location>
</feature>
<evidence type="ECO:0000256" key="8">
    <source>
        <dbReference type="PIRSR" id="PIRSR000294-1"/>
    </source>
</evidence>
<dbReference type="EMBL" id="BBQY01000014">
    <property type="protein sequence ID" value="GBH31098.1"/>
    <property type="molecule type" value="Genomic_DNA"/>
</dbReference>
<keyword evidence="7 9" id="KW-0408">Iron</keyword>
<keyword evidence="4 10" id="KW-0732">Signal</keyword>
<keyword evidence="5" id="KW-0574">Periplasm</keyword>